<reference evidence="9" key="1">
    <citation type="submission" date="2016-11" db="EMBL/GenBank/DDBJ databases">
        <title>The chloroplast genome sequences of Ophioglossaceae.</title>
        <authorList>
            <person name="Kim H.T."/>
            <person name="Kim K.-J."/>
        </authorList>
    </citation>
    <scope>NUCLEOTIDE SEQUENCE</scope>
</reference>
<keyword evidence="8 9" id="KW-0150">Chloroplast</keyword>
<evidence type="ECO:0000313" key="9">
    <source>
        <dbReference type="EMBL" id="AJB98498.1"/>
    </source>
</evidence>
<proteinExistence type="inferred from homology"/>
<keyword evidence="5 6" id="KW-0687">Ribonucleoprotein</keyword>
<dbReference type="InterPro" id="IPR019972">
    <property type="entry name" value="Ribosomal_uL14_CS"/>
</dbReference>
<dbReference type="GO" id="GO:0070180">
    <property type="term" value="F:large ribosomal subunit rRNA binding"/>
    <property type="evidence" value="ECO:0007669"/>
    <property type="project" value="TreeGrafter"/>
</dbReference>
<dbReference type="Pfam" id="PF00238">
    <property type="entry name" value="Ribosomal_L14"/>
    <property type="match status" value="1"/>
</dbReference>
<dbReference type="InterPro" id="IPR005745">
    <property type="entry name" value="Ribosomal_uL14_bac-type"/>
</dbReference>
<evidence type="ECO:0000256" key="3">
    <source>
        <dbReference type="ARBA" id="ARBA00022884"/>
    </source>
</evidence>
<accession>A0A1B0PTX8</accession>
<dbReference type="PANTHER" id="PTHR11761:SF3">
    <property type="entry name" value="LARGE RIBOSOMAL SUBUNIT PROTEIN UL14M"/>
    <property type="match status" value="1"/>
</dbReference>
<dbReference type="HAMAP" id="MF_01367">
    <property type="entry name" value="Ribosomal_uL14"/>
    <property type="match status" value="1"/>
</dbReference>
<dbReference type="GO" id="GO:0006412">
    <property type="term" value="P:translation"/>
    <property type="evidence" value="ECO:0007669"/>
    <property type="project" value="UniProtKB-UniRule"/>
</dbReference>
<sequence length="122" mass="13297">MIQPQSYLNVADNSGARKLMCIRVLGTSNQKYADASDTIIAVVGEAVPNTSLEKSEIVRAVVVRTRRGVRRSNGIMVRFDDNAAVVINREGNPRGTRVFGPVARELRGSNFTKIVSLAPEVL</sequence>
<dbReference type="SMART" id="SM01374">
    <property type="entry name" value="Ribosomal_L14"/>
    <property type="match status" value="1"/>
</dbReference>
<comment type="subunit">
    <text evidence="6 8">Part of the 50S ribosomal subunit.</text>
</comment>
<keyword evidence="3 6" id="KW-0694">RNA-binding</keyword>
<evidence type="ECO:0000256" key="8">
    <source>
        <dbReference type="RuleBase" id="RU003951"/>
    </source>
</evidence>
<dbReference type="InterPro" id="IPR036853">
    <property type="entry name" value="Ribosomal_uL14_sf"/>
</dbReference>
<evidence type="ECO:0000256" key="1">
    <source>
        <dbReference type="ARBA" id="ARBA00010745"/>
    </source>
</evidence>
<comment type="function">
    <text evidence="6 8">Binds to 23S rRNA.</text>
</comment>
<comment type="similarity">
    <text evidence="1 6 7">Belongs to the universal ribosomal protein uL14 family.</text>
</comment>
<evidence type="ECO:0000256" key="2">
    <source>
        <dbReference type="ARBA" id="ARBA00022730"/>
    </source>
</evidence>
<protein>
    <recommendedName>
        <fullName evidence="6">Large ribosomal subunit protein uL14c</fullName>
    </recommendedName>
</protein>
<geneLocation type="chloroplast" evidence="9"/>
<dbReference type="PANTHER" id="PTHR11761">
    <property type="entry name" value="50S/60S RIBOSOMAL PROTEIN L14/L23"/>
    <property type="match status" value="1"/>
</dbReference>
<evidence type="ECO:0000256" key="4">
    <source>
        <dbReference type="ARBA" id="ARBA00022980"/>
    </source>
</evidence>
<keyword evidence="2 6" id="KW-0699">rRNA-binding</keyword>
<gene>
    <name evidence="6 9" type="primary">rpl14</name>
</gene>
<dbReference type="NCBIfam" id="TIGR01067">
    <property type="entry name" value="rplN_bact"/>
    <property type="match status" value="1"/>
</dbReference>
<keyword evidence="4 6" id="KW-0689">Ribosomal protein</keyword>
<dbReference type="CDD" id="cd00337">
    <property type="entry name" value="Ribosomal_uL14"/>
    <property type="match status" value="1"/>
</dbReference>
<name>A0A1B0PTX8_HELZY</name>
<dbReference type="InterPro" id="IPR000218">
    <property type="entry name" value="Ribosomal_uL14"/>
</dbReference>
<dbReference type="GO" id="GO:0022625">
    <property type="term" value="C:cytosolic large ribosomal subunit"/>
    <property type="evidence" value="ECO:0007669"/>
    <property type="project" value="TreeGrafter"/>
</dbReference>
<dbReference type="GO" id="GO:0009507">
    <property type="term" value="C:chloroplast"/>
    <property type="evidence" value="ECO:0007669"/>
    <property type="project" value="UniProtKB-SubCell"/>
</dbReference>
<dbReference type="EMBL" id="KM817788">
    <property type="protein sequence ID" value="AJB98498.1"/>
    <property type="molecule type" value="Genomic_DNA"/>
</dbReference>
<evidence type="ECO:0000256" key="7">
    <source>
        <dbReference type="RuleBase" id="RU003949"/>
    </source>
</evidence>
<evidence type="ECO:0000256" key="6">
    <source>
        <dbReference type="HAMAP-Rule" id="MF_01367"/>
    </source>
</evidence>
<comment type="subcellular location">
    <subcellularLocation>
        <location evidence="6 8">Plastid</location>
        <location evidence="6 8">Chloroplast</location>
    </subcellularLocation>
</comment>
<dbReference type="Gene3D" id="2.40.150.20">
    <property type="entry name" value="Ribosomal protein L14"/>
    <property type="match status" value="1"/>
</dbReference>
<dbReference type="AlphaFoldDB" id="A0A1B0PTX8"/>
<organism evidence="9">
    <name type="scientific">Helminthostachys zeylanica</name>
    <name type="common">Flowering fern</name>
    <name type="synonym">Osmunda zeylanica</name>
    <dbReference type="NCBI Taxonomy" id="41913"/>
    <lineage>
        <taxon>Eukaryota</taxon>
        <taxon>Viridiplantae</taxon>
        <taxon>Streptophyta</taxon>
        <taxon>Embryophyta</taxon>
        <taxon>Tracheophyta</taxon>
        <taxon>Polypodiopsida</taxon>
        <taxon>Ophioglossidae</taxon>
        <taxon>Ophioglossales</taxon>
        <taxon>Ophioglossaceae</taxon>
        <taxon>Helminthostachyoideae</taxon>
        <taxon>Helminthostachys</taxon>
    </lineage>
</organism>
<dbReference type="PROSITE" id="PS00049">
    <property type="entry name" value="RIBOSOMAL_L14"/>
    <property type="match status" value="1"/>
</dbReference>
<evidence type="ECO:0000256" key="5">
    <source>
        <dbReference type="ARBA" id="ARBA00023274"/>
    </source>
</evidence>
<keyword evidence="8 9" id="KW-0934">Plastid</keyword>
<dbReference type="GO" id="GO:0003735">
    <property type="term" value="F:structural constituent of ribosome"/>
    <property type="evidence" value="ECO:0007669"/>
    <property type="project" value="InterPro"/>
</dbReference>
<dbReference type="SUPFAM" id="SSF50193">
    <property type="entry name" value="Ribosomal protein L14"/>
    <property type="match status" value="1"/>
</dbReference>